<keyword evidence="2" id="KW-1185">Reference proteome</keyword>
<dbReference type="AlphaFoldDB" id="A0A1I2E7R0"/>
<dbReference type="STRING" id="1177982.SAMN04489711_106263"/>
<organism evidence="1 2">
    <name type="scientific">Paracidovorax wautersii</name>
    <dbReference type="NCBI Taxonomy" id="1177982"/>
    <lineage>
        <taxon>Bacteria</taxon>
        <taxon>Pseudomonadati</taxon>
        <taxon>Pseudomonadota</taxon>
        <taxon>Betaproteobacteria</taxon>
        <taxon>Burkholderiales</taxon>
        <taxon>Comamonadaceae</taxon>
        <taxon>Paracidovorax</taxon>
    </lineage>
</organism>
<dbReference type="Proteomes" id="UP000199119">
    <property type="component" value="Unassembled WGS sequence"/>
</dbReference>
<accession>A0A1I2E7R0</accession>
<dbReference type="Pfam" id="PF06892">
    <property type="entry name" value="Phage_CP76"/>
    <property type="match status" value="1"/>
</dbReference>
<name>A0A1I2E7R0_9BURK</name>
<evidence type="ECO:0000313" key="1">
    <source>
        <dbReference type="EMBL" id="SFE88521.1"/>
    </source>
</evidence>
<proteinExistence type="predicted"/>
<gene>
    <name evidence="1" type="ORF">SAMN04489711_106263</name>
</gene>
<dbReference type="GO" id="GO:0003677">
    <property type="term" value="F:DNA binding"/>
    <property type="evidence" value="ECO:0007669"/>
    <property type="project" value="InterPro"/>
</dbReference>
<protein>
    <recommendedName>
        <fullName evidence="3">Phage regulatory protein CII (CP76)</fullName>
    </recommendedName>
</protein>
<dbReference type="InterPro" id="IPR009679">
    <property type="entry name" value="Phage_186_CII-like"/>
</dbReference>
<reference evidence="2" key="1">
    <citation type="submission" date="2016-10" db="EMBL/GenBank/DDBJ databases">
        <authorList>
            <person name="Varghese N."/>
            <person name="Submissions S."/>
        </authorList>
    </citation>
    <scope>NUCLEOTIDE SEQUENCE [LARGE SCALE GENOMIC DNA]</scope>
    <source>
        <strain evidence="2">DSM 27981</strain>
    </source>
</reference>
<evidence type="ECO:0000313" key="2">
    <source>
        <dbReference type="Proteomes" id="UP000199119"/>
    </source>
</evidence>
<sequence>MELGHVLALHEVDTPGGADLLEAIYQTVHTFLPGTKVLADALGMSVDVLRQKANRNNGQHVFHPQQLVALQRAAGNAAILHSMARALGYTVTRGAPDQSGGDPVEAFMRFQLAVSEVVRAAADAMLEPGHVTTNQVRRVDYQVQDLHASGDALLAAVRGRLRPVPGGGQ</sequence>
<evidence type="ECO:0008006" key="3">
    <source>
        <dbReference type="Google" id="ProtNLM"/>
    </source>
</evidence>
<dbReference type="EMBL" id="FONX01000006">
    <property type="protein sequence ID" value="SFE88521.1"/>
    <property type="molecule type" value="Genomic_DNA"/>
</dbReference>